<evidence type="ECO:0000313" key="2">
    <source>
        <dbReference type="Proteomes" id="UP000800094"/>
    </source>
</evidence>
<accession>A0A6A6IUG3</accession>
<dbReference type="Proteomes" id="UP000800094">
    <property type="component" value="Unassembled WGS sequence"/>
</dbReference>
<evidence type="ECO:0000313" key="1">
    <source>
        <dbReference type="EMBL" id="KAF2252813.1"/>
    </source>
</evidence>
<keyword evidence="2" id="KW-1185">Reference proteome</keyword>
<organism evidence="1 2">
    <name type="scientific">Trematosphaeria pertusa</name>
    <dbReference type="NCBI Taxonomy" id="390896"/>
    <lineage>
        <taxon>Eukaryota</taxon>
        <taxon>Fungi</taxon>
        <taxon>Dikarya</taxon>
        <taxon>Ascomycota</taxon>
        <taxon>Pezizomycotina</taxon>
        <taxon>Dothideomycetes</taxon>
        <taxon>Pleosporomycetidae</taxon>
        <taxon>Pleosporales</taxon>
        <taxon>Massarineae</taxon>
        <taxon>Trematosphaeriaceae</taxon>
        <taxon>Trematosphaeria</taxon>
    </lineage>
</organism>
<proteinExistence type="predicted"/>
<dbReference type="RefSeq" id="XP_033687817.1">
    <property type="nucleotide sequence ID" value="XM_033820632.1"/>
</dbReference>
<reference evidence="1" key="1">
    <citation type="journal article" date="2020" name="Stud. Mycol.">
        <title>101 Dothideomycetes genomes: a test case for predicting lifestyles and emergence of pathogens.</title>
        <authorList>
            <person name="Haridas S."/>
            <person name="Albert R."/>
            <person name="Binder M."/>
            <person name="Bloem J."/>
            <person name="Labutti K."/>
            <person name="Salamov A."/>
            <person name="Andreopoulos B."/>
            <person name="Baker S."/>
            <person name="Barry K."/>
            <person name="Bills G."/>
            <person name="Bluhm B."/>
            <person name="Cannon C."/>
            <person name="Castanera R."/>
            <person name="Culley D."/>
            <person name="Daum C."/>
            <person name="Ezra D."/>
            <person name="Gonzalez J."/>
            <person name="Henrissat B."/>
            <person name="Kuo A."/>
            <person name="Liang C."/>
            <person name="Lipzen A."/>
            <person name="Lutzoni F."/>
            <person name="Magnuson J."/>
            <person name="Mondo S."/>
            <person name="Nolan M."/>
            <person name="Ohm R."/>
            <person name="Pangilinan J."/>
            <person name="Park H.-J."/>
            <person name="Ramirez L."/>
            <person name="Alfaro M."/>
            <person name="Sun H."/>
            <person name="Tritt A."/>
            <person name="Yoshinaga Y."/>
            <person name="Zwiers L.-H."/>
            <person name="Turgeon B."/>
            <person name="Goodwin S."/>
            <person name="Spatafora J."/>
            <person name="Crous P."/>
            <person name="Grigoriev I."/>
        </authorList>
    </citation>
    <scope>NUCLEOTIDE SEQUENCE</scope>
    <source>
        <strain evidence="1">CBS 122368</strain>
    </source>
</reference>
<dbReference type="EMBL" id="ML987191">
    <property type="protein sequence ID" value="KAF2252813.1"/>
    <property type="molecule type" value="Genomic_DNA"/>
</dbReference>
<name>A0A6A6IUG3_9PLEO</name>
<dbReference type="GeneID" id="54573962"/>
<dbReference type="AlphaFoldDB" id="A0A6A6IUG3"/>
<protein>
    <submittedName>
        <fullName evidence="1">Uncharacterized protein</fullName>
    </submittedName>
</protein>
<dbReference type="OrthoDB" id="9977870at2759"/>
<sequence length="88" mass="9380">MASSGFSSVRDPAPVRQVSLIEATCISSPSSHSLLTVTMNPATAKLALKLQLDDIDVVLKSLPTSSSDIRAKNEVAAFRALRNELVIK</sequence>
<gene>
    <name evidence="1" type="ORF">BU26DRAFT_210110</name>
</gene>